<evidence type="ECO:0000313" key="1">
    <source>
        <dbReference type="EMBL" id="GEN78021.1"/>
    </source>
</evidence>
<comment type="caution">
    <text evidence="1">The sequence shown here is derived from an EMBL/GenBank/DDBJ whole genome shotgun (WGS) entry which is preliminary data.</text>
</comment>
<keyword evidence="2" id="KW-1185">Reference proteome</keyword>
<dbReference type="AlphaFoldDB" id="A0A511YS53"/>
<dbReference type="OrthoDB" id="7029286at2"/>
<gene>
    <name evidence="1" type="ORF">CHA01nite_37610</name>
</gene>
<dbReference type="RefSeq" id="WP_146944335.1">
    <property type="nucleotide sequence ID" value="NZ_BJYJ01000041.1"/>
</dbReference>
<sequence length="85" mass="10115">MKSNIKIEEVGDINSDYPYLEVFFNDESSPFLEVSICNEELSFKIYPIKKDIILTNQEWDYINRTANEFLPRALKNEDDYLNWQG</sequence>
<dbReference type="EMBL" id="BJYJ01000041">
    <property type="protein sequence ID" value="GEN78021.1"/>
    <property type="molecule type" value="Genomic_DNA"/>
</dbReference>
<proteinExistence type="predicted"/>
<organism evidence="1 2">
    <name type="scientific">Chryseobacterium hagamense</name>
    <dbReference type="NCBI Taxonomy" id="395935"/>
    <lineage>
        <taxon>Bacteria</taxon>
        <taxon>Pseudomonadati</taxon>
        <taxon>Bacteroidota</taxon>
        <taxon>Flavobacteriia</taxon>
        <taxon>Flavobacteriales</taxon>
        <taxon>Weeksellaceae</taxon>
        <taxon>Chryseobacterium group</taxon>
        <taxon>Chryseobacterium</taxon>
    </lineage>
</organism>
<accession>A0A511YS53</accession>
<name>A0A511YS53_9FLAO</name>
<protein>
    <submittedName>
        <fullName evidence="1">Uncharacterized protein</fullName>
    </submittedName>
</protein>
<dbReference type="Proteomes" id="UP000321863">
    <property type="component" value="Unassembled WGS sequence"/>
</dbReference>
<reference evidence="1 2" key="1">
    <citation type="submission" date="2019-07" db="EMBL/GenBank/DDBJ databases">
        <title>Whole genome shotgun sequence of Chryseobacterium hagamense NBRC 105253.</title>
        <authorList>
            <person name="Hosoyama A."/>
            <person name="Uohara A."/>
            <person name="Ohji S."/>
            <person name="Ichikawa N."/>
        </authorList>
    </citation>
    <scope>NUCLEOTIDE SEQUENCE [LARGE SCALE GENOMIC DNA]</scope>
    <source>
        <strain evidence="1 2">NBRC 105253</strain>
    </source>
</reference>
<evidence type="ECO:0000313" key="2">
    <source>
        <dbReference type="Proteomes" id="UP000321863"/>
    </source>
</evidence>